<proteinExistence type="predicted"/>
<dbReference type="InterPro" id="IPR004710">
    <property type="entry name" value="Bilac:Na_transpt"/>
</dbReference>
<keyword evidence="2 5" id="KW-0812">Transmembrane</keyword>
<protein>
    <submittedName>
        <fullName evidence="6">Bile acid:sodium symporter family protein</fullName>
    </submittedName>
</protein>
<keyword evidence="4 5" id="KW-0472">Membrane</keyword>
<dbReference type="Pfam" id="PF01758">
    <property type="entry name" value="SBF"/>
    <property type="match status" value="1"/>
</dbReference>
<feature type="transmembrane region" description="Helical" evidence="5">
    <location>
        <begin position="238"/>
        <end position="264"/>
    </location>
</feature>
<name>A0A927WK61_SELRU</name>
<evidence type="ECO:0000313" key="6">
    <source>
        <dbReference type="EMBL" id="MBE6093416.1"/>
    </source>
</evidence>
<dbReference type="GO" id="GO:0016020">
    <property type="term" value="C:membrane"/>
    <property type="evidence" value="ECO:0007669"/>
    <property type="project" value="UniProtKB-SubCell"/>
</dbReference>
<feature type="transmembrane region" description="Helical" evidence="5">
    <location>
        <begin position="57"/>
        <end position="75"/>
    </location>
</feature>
<feature type="transmembrane region" description="Helical" evidence="5">
    <location>
        <begin position="28"/>
        <end position="45"/>
    </location>
</feature>
<organism evidence="6 7">
    <name type="scientific">Selenomonas ruminantium</name>
    <dbReference type="NCBI Taxonomy" id="971"/>
    <lineage>
        <taxon>Bacteria</taxon>
        <taxon>Bacillati</taxon>
        <taxon>Bacillota</taxon>
        <taxon>Negativicutes</taxon>
        <taxon>Selenomonadales</taxon>
        <taxon>Selenomonadaceae</taxon>
        <taxon>Selenomonas</taxon>
    </lineage>
</organism>
<dbReference type="InterPro" id="IPR038770">
    <property type="entry name" value="Na+/solute_symporter_sf"/>
</dbReference>
<dbReference type="InterPro" id="IPR002657">
    <property type="entry name" value="BilAc:Na_symport/Acr3"/>
</dbReference>
<evidence type="ECO:0000256" key="4">
    <source>
        <dbReference type="ARBA" id="ARBA00023136"/>
    </source>
</evidence>
<evidence type="ECO:0000256" key="3">
    <source>
        <dbReference type="ARBA" id="ARBA00022989"/>
    </source>
</evidence>
<comment type="caution">
    <text evidence="6">The sequence shown here is derived from an EMBL/GenBank/DDBJ whole genome shotgun (WGS) entry which is preliminary data.</text>
</comment>
<feature type="transmembrane region" description="Helical" evidence="5">
    <location>
        <begin position="285"/>
        <end position="308"/>
    </location>
</feature>
<feature type="transmembrane region" description="Helical" evidence="5">
    <location>
        <begin position="178"/>
        <end position="200"/>
    </location>
</feature>
<evidence type="ECO:0000256" key="1">
    <source>
        <dbReference type="ARBA" id="ARBA00004141"/>
    </source>
</evidence>
<dbReference type="EMBL" id="SVBY01000081">
    <property type="protein sequence ID" value="MBE6093416.1"/>
    <property type="molecule type" value="Genomic_DNA"/>
</dbReference>
<reference evidence="6" key="1">
    <citation type="submission" date="2019-04" db="EMBL/GenBank/DDBJ databases">
        <title>Evolution of Biomass-Degrading Anaerobic Consortia Revealed by Metagenomics.</title>
        <authorList>
            <person name="Peng X."/>
        </authorList>
    </citation>
    <scope>NUCLEOTIDE SEQUENCE</scope>
    <source>
        <strain evidence="6">SIG240</strain>
    </source>
</reference>
<feature type="transmembrane region" description="Helical" evidence="5">
    <location>
        <begin position="212"/>
        <end position="232"/>
    </location>
</feature>
<keyword evidence="3 5" id="KW-1133">Transmembrane helix</keyword>
<dbReference type="Proteomes" id="UP000761380">
    <property type="component" value="Unassembled WGS sequence"/>
</dbReference>
<feature type="transmembrane region" description="Helical" evidence="5">
    <location>
        <begin position="150"/>
        <end position="172"/>
    </location>
</feature>
<dbReference type="AlphaFoldDB" id="A0A927WK61"/>
<dbReference type="Gene3D" id="1.20.1530.20">
    <property type="match status" value="1"/>
</dbReference>
<evidence type="ECO:0000313" key="7">
    <source>
        <dbReference type="Proteomes" id="UP000761380"/>
    </source>
</evidence>
<dbReference type="PANTHER" id="PTHR10361">
    <property type="entry name" value="SODIUM-BILE ACID COTRANSPORTER"/>
    <property type="match status" value="1"/>
</dbReference>
<accession>A0A927WK61</accession>
<evidence type="ECO:0000256" key="2">
    <source>
        <dbReference type="ARBA" id="ARBA00022692"/>
    </source>
</evidence>
<feature type="transmembrane region" description="Helical" evidence="5">
    <location>
        <begin position="87"/>
        <end position="109"/>
    </location>
</feature>
<gene>
    <name evidence="6" type="ORF">E7201_09670</name>
</gene>
<sequence length="338" mass="36014">MLSGLFLLPKIRFHLQGGFFVQKIVKKIVDNLALLVVAIGILGAWRPETLTWVGPYVSWMLGIVMFGMGMTLKVEDFQRVLQHPKEVAIGVGAQFIIMPLVALALVKVFALPPELAIGVILVGTCPGGTASNVITYLAKGDVALSVSMTMTTTLLAPIVTPALTYFLAGAWIDISFTAMMISIAQMVLAPVILGLLVHHFMADTTKKIMPAMPLVSVICIVLLVGCVVALSASKLATVGLTMAAIVILHNTFGLALGFTAAKLLHMDARKARTVAIEVGMQNSGMAASLAVMYFNPAAALPGAIFSVWHNVSGSLVANFCVRRDNREAQEEPAPVYDN</sequence>
<dbReference type="PANTHER" id="PTHR10361:SF28">
    <property type="entry name" value="P3 PROTEIN-RELATED"/>
    <property type="match status" value="1"/>
</dbReference>
<comment type="subcellular location">
    <subcellularLocation>
        <location evidence="1">Membrane</location>
        <topology evidence="1">Multi-pass membrane protein</topology>
    </subcellularLocation>
</comment>
<evidence type="ECO:0000256" key="5">
    <source>
        <dbReference type="SAM" id="Phobius"/>
    </source>
</evidence>
<feature type="transmembrane region" description="Helical" evidence="5">
    <location>
        <begin position="115"/>
        <end position="138"/>
    </location>
</feature>